<comment type="caution">
    <text evidence="3">The sequence shown here is derived from an EMBL/GenBank/DDBJ whole genome shotgun (WGS) entry which is preliminary data.</text>
</comment>
<dbReference type="InterPro" id="IPR042098">
    <property type="entry name" value="TauD-like_sf"/>
</dbReference>
<evidence type="ECO:0000313" key="3">
    <source>
        <dbReference type="EMBL" id="KTD67762.1"/>
    </source>
</evidence>
<keyword evidence="4" id="KW-1185">Reference proteome</keyword>
<name>A0A0W0ZF32_9GAMM</name>
<dbReference type="PATRIC" id="fig|947033.5.peg.983"/>
<keyword evidence="1" id="KW-0560">Oxidoreductase</keyword>
<reference evidence="3 4" key="1">
    <citation type="submission" date="2015-11" db="EMBL/GenBank/DDBJ databases">
        <title>Genomic analysis of 38 Legionella species identifies large and diverse effector repertoires.</title>
        <authorList>
            <person name="Burstein D."/>
            <person name="Amaro F."/>
            <person name="Zusman T."/>
            <person name="Lifshitz Z."/>
            <person name="Cohen O."/>
            <person name="Gilbert J.A."/>
            <person name="Pupko T."/>
            <person name="Shuman H.A."/>
            <person name="Segal G."/>
        </authorList>
    </citation>
    <scope>NUCLEOTIDE SEQUENCE [LARGE SCALE GENOMIC DNA]</scope>
    <source>
        <strain evidence="3 4">IMVS3376</strain>
    </source>
</reference>
<gene>
    <name evidence="3" type="ORF">Lste_0920</name>
</gene>
<dbReference type="SUPFAM" id="SSF51197">
    <property type="entry name" value="Clavaminate synthase-like"/>
    <property type="match status" value="1"/>
</dbReference>
<accession>A0A0W0ZF32</accession>
<protein>
    <recommendedName>
        <fullName evidence="2">TauD/TfdA-like domain-containing protein</fullName>
    </recommendedName>
</protein>
<dbReference type="EMBL" id="LNYY01000019">
    <property type="protein sequence ID" value="KTD67762.1"/>
    <property type="molecule type" value="Genomic_DNA"/>
</dbReference>
<dbReference type="AlphaFoldDB" id="A0A0W0ZF32"/>
<evidence type="ECO:0000259" key="2">
    <source>
        <dbReference type="Pfam" id="PF02668"/>
    </source>
</evidence>
<evidence type="ECO:0000256" key="1">
    <source>
        <dbReference type="ARBA" id="ARBA00023002"/>
    </source>
</evidence>
<dbReference type="Proteomes" id="UP000054926">
    <property type="component" value="Unassembled WGS sequence"/>
</dbReference>
<organism evidence="3 4">
    <name type="scientific">Legionella steelei</name>
    <dbReference type="NCBI Taxonomy" id="947033"/>
    <lineage>
        <taxon>Bacteria</taxon>
        <taxon>Pseudomonadati</taxon>
        <taxon>Pseudomonadota</taxon>
        <taxon>Gammaproteobacteria</taxon>
        <taxon>Legionellales</taxon>
        <taxon>Legionellaceae</taxon>
        <taxon>Legionella</taxon>
    </lineage>
</organism>
<dbReference type="STRING" id="947033.Lste_0920"/>
<sequence>MALEIISPVKIIFLIEDVAGAILGMYCLASADVGGHTILTSSRTVHDEIQKIRPDLLEILYQPFYADRRGNEATGTPPYDLSPIFAMHGNELRCQYHQPFYNNAQKNSPNYHVLLRSKLKPWNYSIRFHYVKTLPLKQK</sequence>
<dbReference type="GO" id="GO:0016706">
    <property type="term" value="F:2-oxoglutarate-dependent dioxygenase activity"/>
    <property type="evidence" value="ECO:0007669"/>
    <property type="project" value="UniProtKB-ARBA"/>
</dbReference>
<dbReference type="InterPro" id="IPR003819">
    <property type="entry name" value="TauD/TfdA-like"/>
</dbReference>
<dbReference type="OrthoDB" id="753054at2"/>
<dbReference type="RefSeq" id="WP_157070703.1">
    <property type="nucleotide sequence ID" value="NZ_DAIOMV010000006.1"/>
</dbReference>
<proteinExistence type="predicted"/>
<dbReference type="Gene3D" id="3.60.130.10">
    <property type="entry name" value="Clavaminate synthase-like"/>
    <property type="match status" value="1"/>
</dbReference>
<evidence type="ECO:0000313" key="4">
    <source>
        <dbReference type="Proteomes" id="UP000054926"/>
    </source>
</evidence>
<feature type="domain" description="TauD/TfdA-like" evidence="2">
    <location>
        <begin position="20"/>
        <end position="100"/>
    </location>
</feature>
<dbReference type="Pfam" id="PF02668">
    <property type="entry name" value="TauD"/>
    <property type="match status" value="1"/>
</dbReference>